<dbReference type="EMBL" id="CACQ02006290">
    <property type="protein sequence ID" value="CCF43678.1"/>
    <property type="molecule type" value="Genomic_DNA"/>
</dbReference>
<dbReference type="Gene3D" id="3.40.50.720">
    <property type="entry name" value="NAD(P)-binding Rossmann-like Domain"/>
    <property type="match status" value="1"/>
</dbReference>
<evidence type="ECO:0000313" key="2">
    <source>
        <dbReference type="Proteomes" id="UP000007174"/>
    </source>
</evidence>
<evidence type="ECO:0000313" key="1">
    <source>
        <dbReference type="EMBL" id="CCF43678.1"/>
    </source>
</evidence>
<dbReference type="HOGENOM" id="CLU_3260505_0_0_1"/>
<name>H1VTX0_COLHI</name>
<organism evidence="1 2">
    <name type="scientific">Colletotrichum higginsianum (strain IMI 349063)</name>
    <name type="common">Crucifer anthracnose fungus</name>
    <dbReference type="NCBI Taxonomy" id="759273"/>
    <lineage>
        <taxon>Eukaryota</taxon>
        <taxon>Fungi</taxon>
        <taxon>Dikarya</taxon>
        <taxon>Ascomycota</taxon>
        <taxon>Pezizomycotina</taxon>
        <taxon>Sordariomycetes</taxon>
        <taxon>Hypocreomycetidae</taxon>
        <taxon>Glomerellales</taxon>
        <taxon>Glomerellaceae</taxon>
        <taxon>Colletotrichum</taxon>
        <taxon>Colletotrichum destructivum species complex</taxon>
    </lineage>
</organism>
<accession>H1VTX0</accession>
<gene>
    <name evidence="1" type="ORF">CH063_03133</name>
</gene>
<dbReference type="Proteomes" id="UP000007174">
    <property type="component" value="Unassembled WGS sequence"/>
</dbReference>
<dbReference type="AlphaFoldDB" id="H1VTX0"/>
<protein>
    <submittedName>
        <fullName evidence="1">6-phosphogluconate dehydrogenase</fullName>
    </submittedName>
</protein>
<dbReference type="STRING" id="759273.H1VTX0"/>
<reference evidence="2" key="1">
    <citation type="journal article" date="2012" name="Nat. Genet.">
        <title>Lifestyle transitions in plant pathogenic Colletotrichum fungi deciphered by genome and transcriptome analyses.</title>
        <authorList>
            <person name="O'Connell R.J."/>
            <person name="Thon M.R."/>
            <person name="Hacquard S."/>
            <person name="Amyotte S.G."/>
            <person name="Kleemann J."/>
            <person name="Torres M.F."/>
            <person name="Damm U."/>
            <person name="Buiate E.A."/>
            <person name="Epstein L."/>
            <person name="Alkan N."/>
            <person name="Altmueller J."/>
            <person name="Alvarado-Balderrama L."/>
            <person name="Bauser C.A."/>
            <person name="Becker C."/>
            <person name="Birren B.W."/>
            <person name="Chen Z."/>
            <person name="Choi J."/>
            <person name="Crouch J.A."/>
            <person name="Duvick J.P."/>
            <person name="Farman M.A."/>
            <person name="Gan P."/>
            <person name="Heiman D."/>
            <person name="Henrissat B."/>
            <person name="Howard R.J."/>
            <person name="Kabbage M."/>
            <person name="Koch C."/>
            <person name="Kracher B."/>
            <person name="Kubo Y."/>
            <person name="Law A.D."/>
            <person name="Lebrun M.-H."/>
            <person name="Lee Y.-H."/>
            <person name="Miyara I."/>
            <person name="Moore N."/>
            <person name="Neumann U."/>
            <person name="Nordstroem K."/>
            <person name="Panaccione D.G."/>
            <person name="Panstruga R."/>
            <person name="Place M."/>
            <person name="Proctor R.H."/>
            <person name="Prusky D."/>
            <person name="Rech G."/>
            <person name="Reinhardt R."/>
            <person name="Rollins J.A."/>
            <person name="Rounsley S."/>
            <person name="Schardl C.L."/>
            <person name="Schwartz D.C."/>
            <person name="Shenoy N."/>
            <person name="Shirasu K."/>
            <person name="Sikhakolli U.R."/>
            <person name="Stueber K."/>
            <person name="Sukno S.A."/>
            <person name="Sweigard J.A."/>
            <person name="Takano Y."/>
            <person name="Takahara H."/>
            <person name="Trail F."/>
            <person name="van der Does H.C."/>
            <person name="Voll L.M."/>
            <person name="Will I."/>
            <person name="Young S."/>
            <person name="Zeng Q."/>
            <person name="Zhang J."/>
            <person name="Zhou S."/>
            <person name="Dickman M.B."/>
            <person name="Schulze-Lefert P."/>
            <person name="Ver Loren van Themaat E."/>
            <person name="Ma L.-J."/>
            <person name="Vaillancourt L.J."/>
        </authorList>
    </citation>
    <scope>NUCLEOTIDE SEQUENCE [LARGE SCALE GENOMIC DNA]</scope>
    <source>
        <strain evidence="2">IMI 349063</strain>
    </source>
</reference>
<sequence>MAANGETPSKVGVISIGDMGVGIAKLLVAKGFRVATNVKGRR</sequence>
<proteinExistence type="predicted"/>